<accession>T1BJY8</accession>
<keyword evidence="3" id="KW-1003">Cell membrane</keyword>
<dbReference type="PANTHER" id="PTHR42718:SF46">
    <property type="entry name" value="BLR6921 PROTEIN"/>
    <property type="match status" value="1"/>
</dbReference>
<evidence type="ECO:0000256" key="3">
    <source>
        <dbReference type="ARBA" id="ARBA00022475"/>
    </source>
</evidence>
<gene>
    <name evidence="8" type="ORF">B1B_05570</name>
</gene>
<reference evidence="8" key="1">
    <citation type="submission" date="2013-08" db="EMBL/GenBank/DDBJ databases">
        <authorList>
            <person name="Mendez C."/>
            <person name="Richter M."/>
            <person name="Ferrer M."/>
            <person name="Sanchez J."/>
        </authorList>
    </citation>
    <scope>NUCLEOTIDE SEQUENCE</scope>
</reference>
<feature type="transmembrane region" description="Helical" evidence="7">
    <location>
        <begin position="138"/>
        <end position="161"/>
    </location>
</feature>
<keyword evidence="2" id="KW-0813">Transport</keyword>
<keyword evidence="4 7" id="KW-0812">Transmembrane</keyword>
<dbReference type="SUPFAM" id="SSF103473">
    <property type="entry name" value="MFS general substrate transporter"/>
    <property type="match status" value="1"/>
</dbReference>
<dbReference type="AlphaFoldDB" id="T1BJY8"/>
<dbReference type="Gene3D" id="1.20.1250.20">
    <property type="entry name" value="MFS general substrate transporter like domains"/>
    <property type="match status" value="1"/>
</dbReference>
<feature type="transmembrane region" description="Helical" evidence="7">
    <location>
        <begin position="68"/>
        <end position="86"/>
    </location>
</feature>
<evidence type="ECO:0000256" key="2">
    <source>
        <dbReference type="ARBA" id="ARBA00022448"/>
    </source>
</evidence>
<evidence type="ECO:0000256" key="5">
    <source>
        <dbReference type="ARBA" id="ARBA00022989"/>
    </source>
</evidence>
<comment type="subcellular location">
    <subcellularLocation>
        <location evidence="1">Cell membrane</location>
        <topology evidence="1">Multi-pass membrane protein</topology>
    </subcellularLocation>
</comment>
<evidence type="ECO:0000313" key="8">
    <source>
        <dbReference type="EMBL" id="EQD68833.1"/>
    </source>
</evidence>
<evidence type="ECO:0000256" key="1">
    <source>
        <dbReference type="ARBA" id="ARBA00004651"/>
    </source>
</evidence>
<feature type="transmembrane region" description="Helical" evidence="7">
    <location>
        <begin position="27"/>
        <end position="48"/>
    </location>
</feature>
<dbReference type="PANTHER" id="PTHR42718">
    <property type="entry name" value="MAJOR FACILITATOR SUPERFAMILY MULTIDRUG TRANSPORTER MFSC"/>
    <property type="match status" value="1"/>
</dbReference>
<dbReference type="InterPro" id="IPR036259">
    <property type="entry name" value="MFS_trans_sf"/>
</dbReference>
<sequence length="166" mass="17781">MALGINQVAGLSGSFIGLMLGGVLAPIQWRLIFLVSVPIGLFGTVWAYRKLREVPRRSTAHLDWAGNVTFALGLIGIMVGITYGIQPYGGATMGWTSPFVLGSLAGGVALLIAFALIEQRVADPMFRLALFRIRAFTAGSLSSLLASMGRGGLMFILIIWLQGIWL</sequence>
<name>T1BJY8_9ZZZZ</name>
<feature type="transmembrane region" description="Helical" evidence="7">
    <location>
        <begin position="98"/>
        <end position="117"/>
    </location>
</feature>
<protein>
    <submittedName>
        <fullName evidence="8">Major facilitator transporter</fullName>
    </submittedName>
</protein>
<comment type="caution">
    <text evidence="8">The sequence shown here is derived from an EMBL/GenBank/DDBJ whole genome shotgun (WGS) entry which is preliminary data.</text>
</comment>
<evidence type="ECO:0000256" key="6">
    <source>
        <dbReference type="ARBA" id="ARBA00023136"/>
    </source>
</evidence>
<proteinExistence type="predicted"/>
<feature type="non-terminal residue" evidence="8">
    <location>
        <position position="166"/>
    </location>
</feature>
<keyword evidence="6 7" id="KW-0472">Membrane</keyword>
<evidence type="ECO:0000256" key="4">
    <source>
        <dbReference type="ARBA" id="ARBA00022692"/>
    </source>
</evidence>
<keyword evidence="5 7" id="KW-1133">Transmembrane helix</keyword>
<evidence type="ECO:0000256" key="7">
    <source>
        <dbReference type="SAM" id="Phobius"/>
    </source>
</evidence>
<dbReference type="EMBL" id="AUZY01003531">
    <property type="protein sequence ID" value="EQD68833.1"/>
    <property type="molecule type" value="Genomic_DNA"/>
</dbReference>
<organism evidence="8">
    <name type="scientific">mine drainage metagenome</name>
    <dbReference type="NCBI Taxonomy" id="410659"/>
    <lineage>
        <taxon>unclassified sequences</taxon>
        <taxon>metagenomes</taxon>
        <taxon>ecological metagenomes</taxon>
    </lineage>
</organism>
<reference evidence="8" key="2">
    <citation type="journal article" date="2014" name="ISME J.">
        <title>Microbial stratification in low pH oxic and suboxic macroscopic growths along an acid mine drainage.</title>
        <authorList>
            <person name="Mendez-Garcia C."/>
            <person name="Mesa V."/>
            <person name="Sprenger R.R."/>
            <person name="Richter M."/>
            <person name="Diez M.S."/>
            <person name="Solano J."/>
            <person name="Bargiela R."/>
            <person name="Golyshina O.V."/>
            <person name="Manteca A."/>
            <person name="Ramos J.L."/>
            <person name="Gallego J.R."/>
            <person name="Llorente I."/>
            <person name="Martins Dos Santos V.A."/>
            <person name="Jensen O.N."/>
            <person name="Pelaez A.I."/>
            <person name="Sanchez J."/>
            <person name="Ferrer M."/>
        </authorList>
    </citation>
    <scope>NUCLEOTIDE SEQUENCE</scope>
</reference>
<dbReference type="GO" id="GO:0005886">
    <property type="term" value="C:plasma membrane"/>
    <property type="evidence" value="ECO:0007669"/>
    <property type="project" value="UniProtKB-SubCell"/>
</dbReference>